<keyword evidence="1" id="KW-0472">Membrane</keyword>
<reference evidence="2 3" key="1">
    <citation type="submission" date="2023-12" db="EMBL/GenBank/DDBJ databases">
        <title>Novel species of the genus Arcicella isolated from rivers.</title>
        <authorList>
            <person name="Lu H."/>
        </authorList>
    </citation>
    <scope>NUCLEOTIDE SEQUENCE [LARGE SCALE GENOMIC DNA]</scope>
    <source>
        <strain evidence="2 3">DC2W</strain>
    </source>
</reference>
<feature type="transmembrane region" description="Helical" evidence="1">
    <location>
        <begin position="156"/>
        <end position="178"/>
    </location>
</feature>
<feature type="transmembrane region" description="Helical" evidence="1">
    <location>
        <begin position="7"/>
        <end position="26"/>
    </location>
</feature>
<keyword evidence="1" id="KW-0812">Transmembrane</keyword>
<evidence type="ECO:0000313" key="3">
    <source>
        <dbReference type="Proteomes" id="UP001303899"/>
    </source>
</evidence>
<dbReference type="EMBL" id="JAYGIL010000009">
    <property type="protein sequence ID" value="MEA5403022.1"/>
    <property type="molecule type" value="Genomic_DNA"/>
</dbReference>
<keyword evidence="1" id="KW-1133">Transmembrane helix</keyword>
<keyword evidence="3" id="KW-1185">Reference proteome</keyword>
<evidence type="ECO:0000313" key="2">
    <source>
        <dbReference type="EMBL" id="MEA5403022.1"/>
    </source>
</evidence>
<protein>
    <submittedName>
        <fullName evidence="2">DUF6580 family putative transport protein</fullName>
    </submittedName>
</protein>
<name>A0ABU5S3L4_9BACT</name>
<sequence>MKNSINLRFGVLVAIILVATAFRFLAVIAPTLSNFSPVGTIALFGGAYFTKKQWAFIIPMAALWLSNLVLNNVFYTQWYPTFSFGFDSGTFFCFALVVAIGILTLKKVTVTSLLTANLLGTVVFFVVSNFLVWTGGKMYPQTFEGLMSCYTMALPFLKNTLTSNLVFSAIMFGAFEYAKSTSKVLQLQ</sequence>
<accession>A0ABU5S3L4</accession>
<organism evidence="2 3">
    <name type="scientific">Arcicella gelida</name>
    <dbReference type="NCBI Taxonomy" id="2984195"/>
    <lineage>
        <taxon>Bacteria</taxon>
        <taxon>Pseudomonadati</taxon>
        <taxon>Bacteroidota</taxon>
        <taxon>Cytophagia</taxon>
        <taxon>Cytophagales</taxon>
        <taxon>Flectobacillaceae</taxon>
        <taxon>Arcicella</taxon>
    </lineage>
</organism>
<feature type="transmembrane region" description="Helical" evidence="1">
    <location>
        <begin position="56"/>
        <end position="75"/>
    </location>
</feature>
<dbReference type="Pfam" id="PF20221">
    <property type="entry name" value="DUF6580"/>
    <property type="match status" value="1"/>
</dbReference>
<dbReference type="RefSeq" id="WP_323328147.1">
    <property type="nucleotide sequence ID" value="NZ_JAYGIL010000009.1"/>
</dbReference>
<evidence type="ECO:0000256" key="1">
    <source>
        <dbReference type="SAM" id="Phobius"/>
    </source>
</evidence>
<proteinExistence type="predicted"/>
<dbReference type="Proteomes" id="UP001303899">
    <property type="component" value="Unassembled WGS sequence"/>
</dbReference>
<feature type="transmembrane region" description="Helical" evidence="1">
    <location>
        <begin position="81"/>
        <end position="105"/>
    </location>
</feature>
<comment type="caution">
    <text evidence="2">The sequence shown here is derived from an EMBL/GenBank/DDBJ whole genome shotgun (WGS) entry which is preliminary data.</text>
</comment>
<gene>
    <name evidence="2" type="ORF">VB776_08855</name>
</gene>
<feature type="transmembrane region" description="Helical" evidence="1">
    <location>
        <begin position="117"/>
        <end position="136"/>
    </location>
</feature>
<dbReference type="InterPro" id="IPR046487">
    <property type="entry name" value="DUF6580"/>
</dbReference>